<reference evidence="4 5" key="1">
    <citation type="submission" date="2019-02" db="EMBL/GenBank/DDBJ databases">
        <title>Deep-cultivation of Planctomycetes and their phenomic and genomic characterization uncovers novel biology.</title>
        <authorList>
            <person name="Wiegand S."/>
            <person name="Jogler M."/>
            <person name="Boedeker C."/>
            <person name="Pinto D."/>
            <person name="Vollmers J."/>
            <person name="Rivas-Marin E."/>
            <person name="Kohn T."/>
            <person name="Peeters S.H."/>
            <person name="Heuer A."/>
            <person name="Rast P."/>
            <person name="Oberbeckmann S."/>
            <person name="Bunk B."/>
            <person name="Jeske O."/>
            <person name="Meyerdierks A."/>
            <person name="Storesund J.E."/>
            <person name="Kallscheuer N."/>
            <person name="Luecker S."/>
            <person name="Lage O.M."/>
            <person name="Pohl T."/>
            <person name="Merkel B.J."/>
            <person name="Hornburger P."/>
            <person name="Mueller R.-W."/>
            <person name="Bruemmer F."/>
            <person name="Labrenz M."/>
            <person name="Spormann A.M."/>
            <person name="Op den Camp H."/>
            <person name="Overmann J."/>
            <person name="Amann R."/>
            <person name="Jetten M.S.M."/>
            <person name="Mascher T."/>
            <person name="Medema M.H."/>
            <person name="Devos D.P."/>
            <person name="Kaster A.-K."/>
            <person name="Ovreas L."/>
            <person name="Rohde M."/>
            <person name="Galperin M.Y."/>
            <person name="Jogler C."/>
        </authorList>
    </citation>
    <scope>NUCLEOTIDE SEQUENCE [LARGE SCALE GENOMIC DNA]</scope>
    <source>
        <strain evidence="4 5">EC9</strain>
    </source>
</reference>
<feature type="domain" description="NodB homology" evidence="3">
    <location>
        <begin position="89"/>
        <end position="291"/>
    </location>
</feature>
<dbReference type="PROSITE" id="PS51677">
    <property type="entry name" value="NODB"/>
    <property type="match status" value="1"/>
</dbReference>
<keyword evidence="2" id="KW-0732">Signal</keyword>
<evidence type="ECO:0000313" key="4">
    <source>
        <dbReference type="EMBL" id="QDS87435.1"/>
    </source>
</evidence>
<comment type="subcellular location">
    <subcellularLocation>
        <location evidence="1">Secreted</location>
    </subcellularLocation>
</comment>
<dbReference type="PANTHER" id="PTHR34216">
    <property type="match status" value="1"/>
</dbReference>
<dbReference type="CDD" id="cd10918">
    <property type="entry name" value="CE4_NodB_like_5s_6s"/>
    <property type="match status" value="1"/>
</dbReference>
<dbReference type="RefSeq" id="WP_145343795.1">
    <property type="nucleotide sequence ID" value="NZ_CP036261.1"/>
</dbReference>
<evidence type="ECO:0000256" key="2">
    <source>
        <dbReference type="ARBA" id="ARBA00022729"/>
    </source>
</evidence>
<dbReference type="Pfam" id="PF01522">
    <property type="entry name" value="Polysacc_deac_1"/>
    <property type="match status" value="1"/>
</dbReference>
<proteinExistence type="predicted"/>
<dbReference type="KEGG" id="ruv:EC9_16130"/>
<dbReference type="AlphaFoldDB" id="A0A517LXT4"/>
<dbReference type="InterPro" id="IPR011330">
    <property type="entry name" value="Glyco_hydro/deAcase_b/a-brl"/>
</dbReference>
<dbReference type="EMBL" id="CP036261">
    <property type="protein sequence ID" value="QDS87435.1"/>
    <property type="molecule type" value="Genomic_DNA"/>
</dbReference>
<gene>
    <name evidence="4" type="ORF">EC9_16130</name>
</gene>
<dbReference type="Gene3D" id="3.20.20.370">
    <property type="entry name" value="Glycoside hydrolase/deacetylase"/>
    <property type="match status" value="1"/>
</dbReference>
<evidence type="ECO:0000313" key="5">
    <source>
        <dbReference type="Proteomes" id="UP000319557"/>
    </source>
</evidence>
<accession>A0A517LXT4</accession>
<name>A0A517LXT4_9BACT</name>
<dbReference type="GO" id="GO:0016810">
    <property type="term" value="F:hydrolase activity, acting on carbon-nitrogen (but not peptide) bonds"/>
    <property type="evidence" value="ECO:0007669"/>
    <property type="project" value="InterPro"/>
</dbReference>
<dbReference type="InterPro" id="IPR002509">
    <property type="entry name" value="NODB_dom"/>
</dbReference>
<dbReference type="SUPFAM" id="SSF88713">
    <property type="entry name" value="Glycoside hydrolase/deacetylase"/>
    <property type="match status" value="1"/>
</dbReference>
<evidence type="ECO:0000256" key="1">
    <source>
        <dbReference type="ARBA" id="ARBA00004613"/>
    </source>
</evidence>
<dbReference type="OrthoDB" id="9778320at2"/>
<protein>
    <submittedName>
        <fullName evidence="4">Polysaccharide deacetylase</fullName>
    </submittedName>
</protein>
<dbReference type="PANTHER" id="PTHR34216:SF3">
    <property type="entry name" value="POLY-BETA-1,6-N-ACETYL-D-GLUCOSAMINE N-DEACETYLASE"/>
    <property type="match status" value="1"/>
</dbReference>
<dbReference type="GO" id="GO:0005576">
    <property type="term" value="C:extracellular region"/>
    <property type="evidence" value="ECO:0007669"/>
    <property type="project" value="UniProtKB-SubCell"/>
</dbReference>
<dbReference type="GO" id="GO:0005975">
    <property type="term" value="P:carbohydrate metabolic process"/>
    <property type="evidence" value="ECO:0007669"/>
    <property type="project" value="InterPro"/>
</dbReference>
<evidence type="ECO:0000259" key="3">
    <source>
        <dbReference type="PROSITE" id="PS51677"/>
    </source>
</evidence>
<dbReference type="InterPro" id="IPR051398">
    <property type="entry name" value="Polysacch_Deacetylase"/>
</dbReference>
<sequence length="291" mass="33372">MSNFRQLAIDLRRVVSTPCRQLQLRRLSAKGKAPISVLFYHRVADEQPNDWTIPCDLFQEQMEWIRERFDVIDMQEVQRRIRQQDSRRPAVHITFDDGYAENCRFALPYLIRNKMPCTYFVSYGNCVTGDPFPHDVAAGCPLPVNSLDELKALAGTSVEIGYHTRTHCDCGNLITADDFRDEITDGAAEMRAALDMPLRYFAFPYGLPDNIPIAGIQAAYAAGFQGFCSAYGAYNLPGQDAFHIRRIHGDAEMSRFKNWLSFDARKLHQRPEIRYWLPPANNWEQTQELVG</sequence>
<keyword evidence="5" id="KW-1185">Reference proteome</keyword>
<organism evidence="4 5">
    <name type="scientific">Rosistilla ulvae</name>
    <dbReference type="NCBI Taxonomy" id="1930277"/>
    <lineage>
        <taxon>Bacteria</taxon>
        <taxon>Pseudomonadati</taxon>
        <taxon>Planctomycetota</taxon>
        <taxon>Planctomycetia</taxon>
        <taxon>Pirellulales</taxon>
        <taxon>Pirellulaceae</taxon>
        <taxon>Rosistilla</taxon>
    </lineage>
</organism>
<dbReference type="Proteomes" id="UP000319557">
    <property type="component" value="Chromosome"/>
</dbReference>